<accession>A0A6I4P7D9</accession>
<evidence type="ECO:0000313" key="2">
    <source>
        <dbReference type="EMBL" id="MWB99667.1"/>
    </source>
</evidence>
<dbReference type="InterPro" id="IPR005325">
    <property type="entry name" value="DUF308_memb"/>
</dbReference>
<sequence length="199" mass="20279">MSTPVVAGHPAYWTVPVVRAAIGFVPALVFTFNPDHTATFGLVAFGLWALVSGLVVGALGARFGQDRVGRAAWMLNGAVTAIAGILALVLPVSLATFTVILIAWAAVTGLVELVVGLRGRGVDPASRDQVVVGALTMVYAVVNLVLPADSATVVGYLGAYLVIIGVYLLIGGLSLRFGAVDRRAGGAAPTGTLPGTEQS</sequence>
<feature type="transmembrane region" description="Helical" evidence="1">
    <location>
        <begin position="12"/>
        <end position="32"/>
    </location>
</feature>
<feature type="transmembrane region" description="Helical" evidence="1">
    <location>
        <begin position="96"/>
        <end position="117"/>
    </location>
</feature>
<dbReference type="EMBL" id="WSTA01000072">
    <property type="protein sequence ID" value="MWB99667.1"/>
    <property type="molecule type" value="Genomic_DNA"/>
</dbReference>
<keyword evidence="1" id="KW-0812">Transmembrane</keyword>
<keyword evidence="1" id="KW-1133">Transmembrane helix</keyword>
<dbReference type="Proteomes" id="UP000438182">
    <property type="component" value="Unassembled WGS sequence"/>
</dbReference>
<dbReference type="AlphaFoldDB" id="A0A6I4P7D9"/>
<dbReference type="RefSeq" id="WP_160426124.1">
    <property type="nucleotide sequence ID" value="NZ_WSTA01000072.1"/>
</dbReference>
<feature type="transmembrane region" description="Helical" evidence="1">
    <location>
        <begin position="154"/>
        <end position="175"/>
    </location>
</feature>
<protein>
    <recommendedName>
        <fullName evidence="4">DUF308 domain-containing protein</fullName>
    </recommendedName>
</protein>
<name>A0A6I4P7D9_9MICO</name>
<organism evidence="2 3">
    <name type="scientific">Agromyces seonyuensis</name>
    <dbReference type="NCBI Taxonomy" id="2662446"/>
    <lineage>
        <taxon>Bacteria</taxon>
        <taxon>Bacillati</taxon>
        <taxon>Actinomycetota</taxon>
        <taxon>Actinomycetes</taxon>
        <taxon>Micrococcales</taxon>
        <taxon>Microbacteriaceae</taxon>
        <taxon>Agromyces</taxon>
    </lineage>
</organism>
<keyword evidence="1" id="KW-0472">Membrane</keyword>
<feature type="transmembrane region" description="Helical" evidence="1">
    <location>
        <begin position="71"/>
        <end position="90"/>
    </location>
</feature>
<keyword evidence="3" id="KW-1185">Reference proteome</keyword>
<evidence type="ECO:0008006" key="4">
    <source>
        <dbReference type="Google" id="ProtNLM"/>
    </source>
</evidence>
<dbReference type="Pfam" id="PF03729">
    <property type="entry name" value="DUF308"/>
    <property type="match status" value="1"/>
</dbReference>
<comment type="caution">
    <text evidence="2">The sequence shown here is derived from an EMBL/GenBank/DDBJ whole genome shotgun (WGS) entry which is preliminary data.</text>
</comment>
<reference evidence="2 3" key="1">
    <citation type="submission" date="2019-12" db="EMBL/GenBank/DDBJ databases">
        <authorList>
            <person name="Kim Y.S."/>
        </authorList>
    </citation>
    <scope>NUCLEOTIDE SEQUENCE [LARGE SCALE GENOMIC DNA]</scope>
    <source>
        <strain evidence="2 3">MMS17-SY077</strain>
    </source>
</reference>
<feature type="transmembrane region" description="Helical" evidence="1">
    <location>
        <begin position="38"/>
        <end position="59"/>
    </location>
</feature>
<gene>
    <name evidence="2" type="ORF">GB864_14035</name>
</gene>
<proteinExistence type="predicted"/>
<feature type="transmembrane region" description="Helical" evidence="1">
    <location>
        <begin position="129"/>
        <end position="148"/>
    </location>
</feature>
<evidence type="ECO:0000313" key="3">
    <source>
        <dbReference type="Proteomes" id="UP000438182"/>
    </source>
</evidence>
<evidence type="ECO:0000256" key="1">
    <source>
        <dbReference type="SAM" id="Phobius"/>
    </source>
</evidence>